<evidence type="ECO:0000256" key="10">
    <source>
        <dbReference type="ARBA" id="ARBA00023170"/>
    </source>
</evidence>
<organism evidence="14 15">
    <name type="scientific">Rotaria magnacalcarata</name>
    <dbReference type="NCBI Taxonomy" id="392030"/>
    <lineage>
        <taxon>Eukaryota</taxon>
        <taxon>Metazoa</taxon>
        <taxon>Spiralia</taxon>
        <taxon>Gnathifera</taxon>
        <taxon>Rotifera</taxon>
        <taxon>Eurotatoria</taxon>
        <taxon>Bdelloidea</taxon>
        <taxon>Philodinida</taxon>
        <taxon>Philodinidae</taxon>
        <taxon>Rotaria</taxon>
    </lineage>
</organism>
<dbReference type="EMBL" id="CAJOBG010007536">
    <property type="protein sequence ID" value="CAF4219812.1"/>
    <property type="molecule type" value="Genomic_DNA"/>
</dbReference>
<accession>A0A820CTI4</accession>
<dbReference type="Proteomes" id="UP000663866">
    <property type="component" value="Unassembled WGS sequence"/>
</dbReference>
<feature type="transmembrane region" description="Helical" evidence="12">
    <location>
        <begin position="648"/>
        <end position="670"/>
    </location>
</feature>
<dbReference type="Pfam" id="PF14752">
    <property type="entry name" value="RBP_receptor"/>
    <property type="match status" value="1"/>
</dbReference>
<dbReference type="PANTHER" id="PTHR21444:SF16">
    <property type="entry name" value="RECEPTOR FOR RETINOL UPTAKE STRA6"/>
    <property type="match status" value="1"/>
</dbReference>
<keyword evidence="6" id="KW-0845">Vitamin A</keyword>
<evidence type="ECO:0000259" key="13">
    <source>
        <dbReference type="PROSITE" id="PS50026"/>
    </source>
</evidence>
<dbReference type="GO" id="GO:0019841">
    <property type="term" value="F:retinol binding"/>
    <property type="evidence" value="ECO:0007669"/>
    <property type="project" value="UniProtKB-KW"/>
</dbReference>
<dbReference type="GO" id="GO:0005886">
    <property type="term" value="C:plasma membrane"/>
    <property type="evidence" value="ECO:0007669"/>
    <property type="project" value="UniProtKB-SubCell"/>
</dbReference>
<keyword evidence="9 12" id="KW-0472">Membrane</keyword>
<dbReference type="AlphaFoldDB" id="A0A820CTI4"/>
<dbReference type="GO" id="GO:0071939">
    <property type="term" value="P:vitamin A import into cell"/>
    <property type="evidence" value="ECO:0007669"/>
    <property type="project" value="TreeGrafter"/>
</dbReference>
<feature type="disulfide bond" evidence="11">
    <location>
        <begin position="144"/>
        <end position="153"/>
    </location>
</feature>
<feature type="transmembrane region" description="Helical" evidence="12">
    <location>
        <begin position="682"/>
        <end position="704"/>
    </location>
</feature>
<dbReference type="CDD" id="cd00054">
    <property type="entry name" value="EGF_CA"/>
    <property type="match status" value="1"/>
</dbReference>
<keyword evidence="8" id="KW-0683">Retinol-binding</keyword>
<evidence type="ECO:0000256" key="3">
    <source>
        <dbReference type="ARBA" id="ARBA00022448"/>
    </source>
</evidence>
<dbReference type="InterPro" id="IPR000742">
    <property type="entry name" value="EGF"/>
</dbReference>
<evidence type="ECO:0000256" key="12">
    <source>
        <dbReference type="SAM" id="Phobius"/>
    </source>
</evidence>
<evidence type="ECO:0000256" key="5">
    <source>
        <dbReference type="ARBA" id="ARBA00022692"/>
    </source>
</evidence>
<feature type="transmembrane region" description="Helical" evidence="12">
    <location>
        <begin position="161"/>
        <end position="180"/>
    </location>
</feature>
<feature type="transmembrane region" description="Helical" evidence="12">
    <location>
        <begin position="201"/>
        <end position="222"/>
    </location>
</feature>
<evidence type="ECO:0000256" key="9">
    <source>
        <dbReference type="ARBA" id="ARBA00023136"/>
    </source>
</evidence>
<keyword evidence="7 12" id="KW-1133">Transmembrane helix</keyword>
<feature type="transmembrane region" description="Helical" evidence="12">
    <location>
        <begin position="530"/>
        <end position="556"/>
    </location>
</feature>
<reference evidence="14" key="1">
    <citation type="submission" date="2021-02" db="EMBL/GenBank/DDBJ databases">
        <authorList>
            <person name="Nowell W R."/>
        </authorList>
    </citation>
    <scope>NUCLEOTIDE SEQUENCE</scope>
</reference>
<evidence type="ECO:0000313" key="14">
    <source>
        <dbReference type="EMBL" id="CAF4219812.1"/>
    </source>
</evidence>
<sequence>MLWQSSKEYCYALVNRFRCPKEWKRVGGSCYYLSAFTSVSATVNKSCHDVHSNRSHLIQIQNTVELFYAAHVLLKNNLSSLLLSVDPKLIKLQRNKLVCALSDIEPNTEYHHICEHVLDYCFSNVACGKHGHCASTLTGFKCSCSFLYGGIFCDTWSKEGIQIMIGVGFIIILYIMSWISTKQFIKSQEQLITFTVNRRDLVRDILVGLLSIFILSVIFTVITSRYYTLFKINSINGEKLAISINATIRSVQTCHFILDHRRENLSFFPAALVLIFIFSCCIKRQKTCLNTCYSRPGLLSPIEPFSIGNRITTAIVFGIIAYQLLKIFETLLFGLEQNFDNGVLVELFQRYALIFMTGVRYYPVLASLQLTNVAARFLASLYILSDIGYTIAREGSCMGFLPLGGQYAVIEEAKLRTELGTWFIIYGIIKNTPHFFFLSYIGAELFVRFAYDSIYVPRKKKESIWSPSSKESDELQFAKYYVRKLLSRNCRSLSQTTPEKAKNINRLDSLKSTIGEYLDSIYHWDDDFRFTTIATCTFTVAFTFLYYLACTFIFMYTSRTAGHIEFMRSYIERSVNGELKNAVSLNTEIIISAIITAILFALQLFAGMKNYKRHKQQLYKGLSTEIPPANHFKWTSIVSDSVHYSGFLVGYMTWGFVICFHLVLLVAIGVRLMTLHVPYTELALPIIVPLVVIYLLKISLMTSTGKILFIENDHKTYYLKSIRTYAIFVYFSFFADSFVGIASCIFRILKATVIHTIFIARIDYCSTGHPLVHLV</sequence>
<name>A0A820CTI4_9BILA</name>
<feature type="transmembrane region" description="Helical" evidence="12">
    <location>
        <begin position="265"/>
        <end position="282"/>
    </location>
</feature>
<keyword evidence="11" id="KW-0245">EGF-like domain</keyword>
<feature type="transmembrane region" description="Helical" evidence="12">
    <location>
        <begin position="725"/>
        <end position="749"/>
    </location>
</feature>
<evidence type="ECO:0000256" key="4">
    <source>
        <dbReference type="ARBA" id="ARBA00022475"/>
    </source>
</evidence>
<dbReference type="GO" id="GO:0038023">
    <property type="term" value="F:signaling receptor activity"/>
    <property type="evidence" value="ECO:0007669"/>
    <property type="project" value="InterPro"/>
</dbReference>
<feature type="transmembrane region" description="Helical" evidence="12">
    <location>
        <begin position="589"/>
        <end position="608"/>
    </location>
</feature>
<dbReference type="GO" id="GO:0016918">
    <property type="term" value="F:retinal binding"/>
    <property type="evidence" value="ECO:0007669"/>
    <property type="project" value="UniProtKB-KW"/>
</dbReference>
<protein>
    <recommendedName>
        <fullName evidence="2">Receptor for retinol uptake STRA6</fullName>
    </recommendedName>
</protein>
<evidence type="ECO:0000256" key="1">
    <source>
        <dbReference type="ARBA" id="ARBA00004651"/>
    </source>
</evidence>
<feature type="domain" description="EGF-like" evidence="13">
    <location>
        <begin position="117"/>
        <end position="154"/>
    </location>
</feature>
<evidence type="ECO:0000256" key="7">
    <source>
        <dbReference type="ARBA" id="ARBA00022989"/>
    </source>
</evidence>
<comment type="caution">
    <text evidence="11">Lacks conserved residue(s) required for the propagation of feature annotation.</text>
</comment>
<dbReference type="GO" id="GO:0034632">
    <property type="term" value="F:retinol transmembrane transporter activity"/>
    <property type="evidence" value="ECO:0007669"/>
    <property type="project" value="InterPro"/>
</dbReference>
<keyword evidence="5 12" id="KW-0812">Transmembrane</keyword>
<keyword evidence="15" id="KW-1185">Reference proteome</keyword>
<comment type="subcellular location">
    <subcellularLocation>
        <location evidence="1">Cell membrane</location>
        <topology evidence="1">Multi-pass membrane protein</topology>
    </subcellularLocation>
</comment>
<dbReference type="SUPFAM" id="SSF56436">
    <property type="entry name" value="C-type lectin-like"/>
    <property type="match status" value="1"/>
</dbReference>
<proteinExistence type="predicted"/>
<keyword evidence="10" id="KW-0675">Receptor</keyword>
<dbReference type="InterPro" id="IPR016187">
    <property type="entry name" value="CTDL_fold"/>
</dbReference>
<dbReference type="PROSITE" id="PS50026">
    <property type="entry name" value="EGF_3"/>
    <property type="match status" value="1"/>
</dbReference>
<keyword evidence="4" id="KW-1003">Cell membrane</keyword>
<dbReference type="PROSITE" id="PS00022">
    <property type="entry name" value="EGF_1"/>
    <property type="match status" value="1"/>
</dbReference>
<keyword evidence="11" id="KW-1015">Disulfide bond</keyword>
<comment type="caution">
    <text evidence="14">The sequence shown here is derived from an EMBL/GenBank/DDBJ whole genome shotgun (WGS) entry which is preliminary data.</text>
</comment>
<dbReference type="InterPro" id="IPR026612">
    <property type="entry name" value="STRA6-like"/>
</dbReference>
<evidence type="ECO:0000256" key="6">
    <source>
        <dbReference type="ARBA" id="ARBA00022893"/>
    </source>
</evidence>
<evidence type="ECO:0000256" key="11">
    <source>
        <dbReference type="PROSITE-ProRule" id="PRU00076"/>
    </source>
</evidence>
<dbReference type="PANTHER" id="PTHR21444">
    <property type="entry name" value="COILED-COIL DOMAIN-CONTAINING PROTEIN 180"/>
    <property type="match status" value="1"/>
</dbReference>
<gene>
    <name evidence="14" type="ORF">OVN521_LOCUS27375</name>
</gene>
<evidence type="ECO:0000256" key="2">
    <source>
        <dbReference type="ARBA" id="ARBA00014411"/>
    </source>
</evidence>
<evidence type="ECO:0000313" key="15">
    <source>
        <dbReference type="Proteomes" id="UP000663866"/>
    </source>
</evidence>
<keyword evidence="3" id="KW-0813">Transport</keyword>
<evidence type="ECO:0000256" key="8">
    <source>
        <dbReference type="ARBA" id="ARBA00023072"/>
    </source>
</evidence>